<dbReference type="GO" id="GO:0003796">
    <property type="term" value="F:lysozyme activity"/>
    <property type="evidence" value="ECO:0007669"/>
    <property type="project" value="UniProtKB-EC"/>
</dbReference>
<organism evidence="6 7">
    <name type="scientific">Eleginops maclovinus</name>
    <name type="common">Patagonian blennie</name>
    <name type="synonym">Eleginus maclovinus</name>
    <dbReference type="NCBI Taxonomy" id="56733"/>
    <lineage>
        <taxon>Eukaryota</taxon>
        <taxon>Metazoa</taxon>
        <taxon>Chordata</taxon>
        <taxon>Craniata</taxon>
        <taxon>Vertebrata</taxon>
        <taxon>Euteleostomi</taxon>
        <taxon>Actinopterygii</taxon>
        <taxon>Neopterygii</taxon>
        <taxon>Teleostei</taxon>
        <taxon>Neoteleostei</taxon>
        <taxon>Acanthomorphata</taxon>
        <taxon>Eupercaria</taxon>
        <taxon>Perciformes</taxon>
        <taxon>Notothenioidei</taxon>
        <taxon>Eleginopidae</taxon>
        <taxon>Eleginops</taxon>
    </lineage>
</organism>
<reference evidence="6 7" key="1">
    <citation type="journal article" date="2023" name="Genes (Basel)">
        <title>Chromosome-Level Genome Assembly and Circadian Gene Repertoire of the Patagonia Blennie Eleginops maclovinus-The Closest Ancestral Proxy of Antarctic Cryonotothenioids.</title>
        <authorList>
            <person name="Cheng C.C."/>
            <person name="Rivera-Colon A.G."/>
            <person name="Minhas B.F."/>
            <person name="Wilson L."/>
            <person name="Rayamajhi N."/>
            <person name="Vargas-Chacoff L."/>
            <person name="Catchen J.M."/>
        </authorList>
    </citation>
    <scope>NUCLEOTIDE SEQUENCE [LARGE SCALE GENOMIC DNA]</scope>
    <source>
        <strain evidence="6">JMC-PN-2008</strain>
    </source>
</reference>
<sequence length="281" mass="31840">MKLGLLAVLAVAVLLPSLSEGRTVSRCEMKKSLEGDLKLPERLEKYKEKILAILICEVESRSGLQTDLVTVLGKRQTTTVKPTMVPIVIEVDVTEPPKPETVKPTIDEGPAITEPLELINETHKERPKRDADLSEEDPSLEDLLEEFSEEQDEDEEEEDDSSSKNDDSANQELTTDALSGERKKRSPSRERKPMKPRKPKRPKKPKSLGLYGIFQFSDKIHCDSGYNLSNNVCQADCRDSFTDDDIMDDIECLVKSSHWLSFLKYSSTCFHSTRKFFNDCQ</sequence>
<feature type="compositionally biased region" description="Basic residues" evidence="4">
    <location>
        <begin position="194"/>
        <end position="206"/>
    </location>
</feature>
<evidence type="ECO:0000256" key="1">
    <source>
        <dbReference type="ARBA" id="ARBA00012732"/>
    </source>
</evidence>
<feature type="compositionally biased region" description="Basic and acidic residues" evidence="4">
    <location>
        <begin position="120"/>
        <end position="132"/>
    </location>
</feature>
<keyword evidence="2" id="KW-0929">Antimicrobial</keyword>
<reference evidence="6 7" key="2">
    <citation type="journal article" date="2023" name="Mol. Biol. Evol.">
        <title>Genomics of Secondarily Temperate Adaptation in the Only Non-Antarctic Icefish.</title>
        <authorList>
            <person name="Rivera-Colon A.G."/>
            <person name="Rayamajhi N."/>
            <person name="Minhas B.F."/>
            <person name="Madrigal G."/>
            <person name="Bilyk K.T."/>
            <person name="Yoon V."/>
            <person name="Hune M."/>
            <person name="Gregory S."/>
            <person name="Cheng C.H.C."/>
            <person name="Catchen J.M."/>
        </authorList>
    </citation>
    <scope>NUCLEOTIDE SEQUENCE [LARGE SCALE GENOMIC DNA]</scope>
    <source>
        <strain evidence="6">JMC-PN-2008</strain>
    </source>
</reference>
<dbReference type="EMBL" id="JAUZQC010000009">
    <property type="protein sequence ID" value="KAK5865434.1"/>
    <property type="molecule type" value="Genomic_DNA"/>
</dbReference>
<evidence type="ECO:0000256" key="2">
    <source>
        <dbReference type="ARBA" id="ARBA00022638"/>
    </source>
</evidence>
<keyword evidence="2" id="KW-0081">Bacteriolytic enzyme</keyword>
<evidence type="ECO:0000256" key="3">
    <source>
        <dbReference type="ARBA" id="ARBA00023157"/>
    </source>
</evidence>
<evidence type="ECO:0000313" key="7">
    <source>
        <dbReference type="Proteomes" id="UP001346869"/>
    </source>
</evidence>
<gene>
    <name evidence="6" type="ORF">PBY51_019704</name>
</gene>
<feature type="chain" id="PRO_5042881674" description="lysozyme" evidence="5">
    <location>
        <begin position="22"/>
        <end position="281"/>
    </location>
</feature>
<dbReference type="PANTHER" id="PTHR11407:SF63">
    <property type="entry name" value="LYSOZYME C"/>
    <property type="match status" value="1"/>
</dbReference>
<dbReference type="InterPro" id="IPR001916">
    <property type="entry name" value="Glyco_hydro_22"/>
</dbReference>
<dbReference type="Gene3D" id="1.10.530.10">
    <property type="match status" value="1"/>
</dbReference>
<keyword evidence="5" id="KW-0732">Signal</keyword>
<evidence type="ECO:0000256" key="4">
    <source>
        <dbReference type="SAM" id="MobiDB-lite"/>
    </source>
</evidence>
<dbReference type="PANTHER" id="PTHR11407">
    <property type="entry name" value="LYSOZYME C"/>
    <property type="match status" value="1"/>
</dbReference>
<dbReference type="SUPFAM" id="SSF53955">
    <property type="entry name" value="Lysozyme-like"/>
    <property type="match status" value="1"/>
</dbReference>
<dbReference type="AlphaFoldDB" id="A0AAN7XRA6"/>
<name>A0AAN7XRA6_ELEMC</name>
<dbReference type="Pfam" id="PF00062">
    <property type="entry name" value="Lys"/>
    <property type="match status" value="1"/>
</dbReference>
<dbReference type="GO" id="GO:0042742">
    <property type="term" value="P:defense response to bacterium"/>
    <property type="evidence" value="ECO:0007669"/>
    <property type="project" value="UniProtKB-KW"/>
</dbReference>
<comment type="caution">
    <text evidence="6">The sequence shown here is derived from an EMBL/GenBank/DDBJ whole genome shotgun (WGS) entry which is preliminary data.</text>
</comment>
<dbReference type="EC" id="3.2.1.17" evidence="1"/>
<dbReference type="InterPro" id="IPR023346">
    <property type="entry name" value="Lysozyme-like_dom_sf"/>
</dbReference>
<evidence type="ECO:0000313" key="6">
    <source>
        <dbReference type="EMBL" id="KAK5865434.1"/>
    </source>
</evidence>
<protein>
    <recommendedName>
        <fullName evidence="1">lysozyme</fullName>
        <ecNumber evidence="1">3.2.1.17</ecNumber>
    </recommendedName>
</protein>
<feature type="region of interest" description="Disordered" evidence="4">
    <location>
        <begin position="96"/>
        <end position="208"/>
    </location>
</feature>
<feature type="compositionally biased region" description="Acidic residues" evidence="4">
    <location>
        <begin position="133"/>
        <end position="160"/>
    </location>
</feature>
<feature type="signal peptide" evidence="5">
    <location>
        <begin position="1"/>
        <end position="21"/>
    </location>
</feature>
<keyword evidence="7" id="KW-1185">Reference proteome</keyword>
<dbReference type="Proteomes" id="UP001346869">
    <property type="component" value="Unassembled WGS sequence"/>
</dbReference>
<proteinExistence type="predicted"/>
<evidence type="ECO:0000256" key="5">
    <source>
        <dbReference type="SAM" id="SignalP"/>
    </source>
</evidence>
<accession>A0AAN7XRA6</accession>
<keyword evidence="3" id="KW-1015">Disulfide bond</keyword>
<dbReference type="GO" id="GO:0031640">
    <property type="term" value="P:killing of cells of another organism"/>
    <property type="evidence" value="ECO:0007669"/>
    <property type="project" value="UniProtKB-KW"/>
</dbReference>